<evidence type="ECO:0000313" key="3">
    <source>
        <dbReference type="EMBL" id="MQS14753.1"/>
    </source>
</evidence>
<dbReference type="AlphaFoldDB" id="A0A6N7KYU7"/>
<organism evidence="3 4">
    <name type="scientific">Streptomyces kaniharaensis</name>
    <dbReference type="NCBI Taxonomy" id="212423"/>
    <lineage>
        <taxon>Bacteria</taxon>
        <taxon>Bacillati</taxon>
        <taxon>Actinomycetota</taxon>
        <taxon>Actinomycetes</taxon>
        <taxon>Kitasatosporales</taxon>
        <taxon>Streptomycetaceae</taxon>
        <taxon>Streptomyces</taxon>
    </lineage>
</organism>
<dbReference type="OrthoDB" id="4286512at2"/>
<dbReference type="Pfam" id="PF03771">
    <property type="entry name" value="SPDY"/>
    <property type="match status" value="1"/>
</dbReference>
<name>A0A6N7KYU7_9ACTN</name>
<accession>A0A6N7KYU7</accession>
<feature type="domain" description="DUF317" evidence="2">
    <location>
        <begin position="62"/>
        <end position="118"/>
    </location>
</feature>
<comment type="caution">
    <text evidence="3">The sequence shown here is derived from an EMBL/GenBank/DDBJ whole genome shotgun (WGS) entry which is preliminary data.</text>
</comment>
<dbReference type="InterPro" id="IPR005523">
    <property type="entry name" value="DUF317_SPDY"/>
</dbReference>
<evidence type="ECO:0000256" key="1">
    <source>
        <dbReference type="SAM" id="MobiDB-lite"/>
    </source>
</evidence>
<gene>
    <name evidence="3" type="ORF">F7Q99_21425</name>
</gene>
<feature type="compositionally biased region" description="Low complexity" evidence="1">
    <location>
        <begin position="198"/>
        <end position="209"/>
    </location>
</feature>
<sequence>MASNTPGADAVRRIDSAKAFAVSPAYLAGEDRSAGAHVSRPLELDFDWSARRLGITNVILDSPCRRARIGYLPTRDDYTHLWIVNVAKGPLHPTLWRMTFGHGVPSELVAALTRRLASILHDGSSAWLAGRFCLAGLGVLPTGMARARLSRRVGAGFHGSGKWRVLVGTGCCRWSAGVRQGLQACEGVCDQVGPGPVAGEAEVPAAAGGDQLGGGGEQPQPQALGLPPASGPGQGEHRHPGQ</sequence>
<feature type="compositionally biased region" description="Low complexity" evidence="1">
    <location>
        <begin position="218"/>
        <end position="228"/>
    </location>
</feature>
<feature type="region of interest" description="Disordered" evidence="1">
    <location>
        <begin position="198"/>
        <end position="242"/>
    </location>
</feature>
<dbReference type="EMBL" id="WBOF01000001">
    <property type="protein sequence ID" value="MQS14753.1"/>
    <property type="molecule type" value="Genomic_DNA"/>
</dbReference>
<reference evidence="3 4" key="1">
    <citation type="submission" date="2019-09" db="EMBL/GenBank/DDBJ databases">
        <title>Genome Sequences of Streptomyces kaniharaensis ATCC 21070.</title>
        <authorList>
            <person name="Zhu W."/>
            <person name="De Crecy-Lagard V."/>
            <person name="Richards N.G."/>
        </authorList>
    </citation>
    <scope>NUCLEOTIDE SEQUENCE [LARGE SCALE GENOMIC DNA]</scope>
    <source>
        <strain evidence="3 4">SF-557</strain>
    </source>
</reference>
<evidence type="ECO:0000259" key="2">
    <source>
        <dbReference type="Pfam" id="PF03771"/>
    </source>
</evidence>
<dbReference type="Proteomes" id="UP000450000">
    <property type="component" value="Unassembled WGS sequence"/>
</dbReference>
<proteinExistence type="predicted"/>
<keyword evidence="4" id="KW-1185">Reference proteome</keyword>
<protein>
    <submittedName>
        <fullName evidence="3">DUF317 domain-containing protein</fullName>
    </submittedName>
</protein>
<evidence type="ECO:0000313" key="4">
    <source>
        <dbReference type="Proteomes" id="UP000450000"/>
    </source>
</evidence>